<feature type="domain" description="CHK kinase-like" evidence="1">
    <location>
        <begin position="121"/>
        <end position="269"/>
    </location>
</feature>
<dbReference type="Gene3D" id="3.90.1200.10">
    <property type="match status" value="1"/>
</dbReference>
<dbReference type="Pfam" id="PF02958">
    <property type="entry name" value="EcKL"/>
    <property type="match status" value="3"/>
</dbReference>
<evidence type="ECO:0000259" key="1">
    <source>
        <dbReference type="SMART" id="SM00587"/>
    </source>
</evidence>
<evidence type="ECO:0000313" key="2">
    <source>
        <dbReference type="EMBL" id="KPI99376.1"/>
    </source>
</evidence>
<feature type="domain" description="CHK kinase-like" evidence="1">
    <location>
        <begin position="377"/>
        <end position="562"/>
    </location>
</feature>
<dbReference type="PANTHER" id="PTHR11012:SF48">
    <property type="entry name" value="CHK KINASE-LIKE DOMAIN-CONTAINING PROTEIN-RELATED"/>
    <property type="match status" value="1"/>
</dbReference>
<dbReference type="AlphaFoldDB" id="A0A194Q1E6"/>
<dbReference type="EMBL" id="KQ459579">
    <property type="protein sequence ID" value="KPI99376.1"/>
    <property type="molecule type" value="Genomic_DNA"/>
</dbReference>
<sequence length="819" mass="95391">MSSEERLYYVVSQIAKSLELKNYKYTRSGIDENIENYLGELVFVTINGETNDGEIKKDIVVKFAPNNTSLRESGALEVVYSVEAAVYTVLLPYFRRLSKFDTRELFPECLFTDCTQYKEVLAVSNMCSNGYRRHIDNKFLDIDHMIVSLKSLAKFHALSMVLKNNIKEEDWNNLLPNCFEYPPKYTTSLRLSWQGNLDKLLDTKRDIFSKIDANFDDVIINNIKDAKCLIYAHGDYWKENILFKYEVIPVQVQDSEMTHEERLTVTLKKLVEKLEIKNYEYHFRNIQETIENYFGILIPITLKGENKNGDWLKELIVKMPPNQAILRELGVIKVLYGSEVFVYNVLIPYYRRLSKFDLNQLFPKCYYADSTLNNEVIVMKDMCKEGFQRFSGDRFLDADHIIVSLKSLAQFHGLSMILQYNVKNIGDEEIMTPYISSYPRQLMVALKDSLRNHINIFKDTDYEGFYSMILTNFDHIVDNNTYKASRLVYGHGDLWKENILFKYEDNKPISACMLDFQTTRLLCPAQDVLIFILTSAETKVRRKCYEFFLSTYYDCLQQTLSQHSLDPETTYSRSDFNRDLKTVAFYSFIASNLAFALWLGLEEKALIQKSTNKRYIDILLDRLEKALLKFDNTNYVPMLQHLKQNCTKYIEDVYSSSERNCLCHGDIWKENILYKYEDNKPVSACLIDFQTARMSSPAFDVLYLITSSANSKLRQKHFASLIEIYYSTLLEFFKDANFETVYSHRQLEKDLKTVGPACFIVANTALWLSSGLQQEGHVRSKKILQSEIEIAMAVDNYKAIIKGILDDFIGYGYLPEILS</sequence>
<dbReference type="PANTHER" id="PTHR11012">
    <property type="entry name" value="PROTEIN KINASE-LIKE DOMAIN-CONTAINING"/>
    <property type="match status" value="1"/>
</dbReference>
<feature type="domain" description="CHK kinase-like" evidence="1">
    <location>
        <begin position="571"/>
        <end position="735"/>
    </location>
</feature>
<evidence type="ECO:0000313" key="3">
    <source>
        <dbReference type="Proteomes" id="UP000053268"/>
    </source>
</evidence>
<keyword evidence="3" id="KW-1185">Reference proteome</keyword>
<reference evidence="2 3" key="1">
    <citation type="journal article" date="2015" name="Nat. Commun.">
        <title>Outbred genome sequencing and CRISPR/Cas9 gene editing in butterflies.</title>
        <authorList>
            <person name="Li X."/>
            <person name="Fan D."/>
            <person name="Zhang W."/>
            <person name="Liu G."/>
            <person name="Zhang L."/>
            <person name="Zhao L."/>
            <person name="Fang X."/>
            <person name="Chen L."/>
            <person name="Dong Y."/>
            <person name="Chen Y."/>
            <person name="Ding Y."/>
            <person name="Zhao R."/>
            <person name="Feng M."/>
            <person name="Zhu Y."/>
            <person name="Feng Y."/>
            <person name="Jiang X."/>
            <person name="Zhu D."/>
            <person name="Xiang H."/>
            <person name="Feng X."/>
            <person name="Li S."/>
            <person name="Wang J."/>
            <person name="Zhang G."/>
            <person name="Kronforst M.R."/>
            <person name="Wang W."/>
        </authorList>
    </citation>
    <scope>NUCLEOTIDE SEQUENCE [LARGE SCALE GENOMIC DNA]</scope>
    <source>
        <strain evidence="2">Ya'a_city_454_Px</strain>
        <tissue evidence="2">Whole body</tissue>
    </source>
</reference>
<dbReference type="SMART" id="SM00587">
    <property type="entry name" value="CHK"/>
    <property type="match status" value="3"/>
</dbReference>
<accession>A0A194Q1E6</accession>
<proteinExistence type="predicted"/>
<organism evidence="2 3">
    <name type="scientific">Papilio xuthus</name>
    <name type="common">Asian swallowtail butterfly</name>
    <dbReference type="NCBI Taxonomy" id="66420"/>
    <lineage>
        <taxon>Eukaryota</taxon>
        <taxon>Metazoa</taxon>
        <taxon>Ecdysozoa</taxon>
        <taxon>Arthropoda</taxon>
        <taxon>Hexapoda</taxon>
        <taxon>Insecta</taxon>
        <taxon>Pterygota</taxon>
        <taxon>Neoptera</taxon>
        <taxon>Endopterygota</taxon>
        <taxon>Lepidoptera</taxon>
        <taxon>Glossata</taxon>
        <taxon>Ditrysia</taxon>
        <taxon>Papilionoidea</taxon>
        <taxon>Papilionidae</taxon>
        <taxon>Papilioninae</taxon>
        <taxon>Papilio</taxon>
    </lineage>
</organism>
<name>A0A194Q1E6_PAPXU</name>
<gene>
    <name evidence="2" type="ORF">RR46_03741</name>
</gene>
<dbReference type="InterPro" id="IPR011009">
    <property type="entry name" value="Kinase-like_dom_sf"/>
</dbReference>
<dbReference type="Proteomes" id="UP000053268">
    <property type="component" value="Unassembled WGS sequence"/>
</dbReference>
<dbReference type="SUPFAM" id="SSF56112">
    <property type="entry name" value="Protein kinase-like (PK-like)"/>
    <property type="match status" value="3"/>
</dbReference>
<protein>
    <recommendedName>
        <fullName evidence="1">CHK kinase-like domain-containing protein</fullName>
    </recommendedName>
</protein>
<dbReference type="InterPro" id="IPR004119">
    <property type="entry name" value="EcKL"/>
</dbReference>
<dbReference type="InterPro" id="IPR015897">
    <property type="entry name" value="CHK_kinase-like"/>
</dbReference>